<reference evidence="3 4" key="1">
    <citation type="submission" date="2021-06" db="EMBL/GenBank/DDBJ databases">
        <title>Sphingomonas sp. XMGL2, whole genome shotgun sequencing project.</title>
        <authorList>
            <person name="Zhao G."/>
            <person name="Shen L."/>
        </authorList>
    </citation>
    <scope>NUCLEOTIDE SEQUENCE [LARGE SCALE GENOMIC DNA]</scope>
    <source>
        <strain evidence="3 4">XMGL2</strain>
    </source>
</reference>
<evidence type="ECO:0000313" key="4">
    <source>
        <dbReference type="Proteomes" id="UP000776276"/>
    </source>
</evidence>
<evidence type="ECO:0000256" key="1">
    <source>
        <dbReference type="SAM" id="SignalP"/>
    </source>
</evidence>
<gene>
    <name evidence="3" type="ORF">KOF26_10120</name>
</gene>
<dbReference type="Pfam" id="PF07715">
    <property type="entry name" value="Plug"/>
    <property type="match status" value="1"/>
</dbReference>
<evidence type="ECO:0000313" key="3">
    <source>
        <dbReference type="EMBL" id="MBU3078223.1"/>
    </source>
</evidence>
<feature type="chain" id="PRO_5047016212" evidence="1">
    <location>
        <begin position="36"/>
        <end position="453"/>
    </location>
</feature>
<feature type="signal peptide" evidence="1">
    <location>
        <begin position="1"/>
        <end position="35"/>
    </location>
</feature>
<organism evidence="3 4">
    <name type="scientific">Sphingomonas quercus</name>
    <dbReference type="NCBI Taxonomy" id="2842451"/>
    <lineage>
        <taxon>Bacteria</taxon>
        <taxon>Pseudomonadati</taxon>
        <taxon>Pseudomonadota</taxon>
        <taxon>Alphaproteobacteria</taxon>
        <taxon>Sphingomonadales</taxon>
        <taxon>Sphingomonadaceae</taxon>
        <taxon>Sphingomonas</taxon>
    </lineage>
</organism>
<accession>A0ABS6BIU1</accession>
<comment type="caution">
    <text evidence="3">The sequence shown here is derived from an EMBL/GenBank/DDBJ whole genome shotgun (WGS) entry which is preliminary data.</text>
</comment>
<dbReference type="PANTHER" id="PTHR47234:SF3">
    <property type="entry name" value="SECRETIN_TONB SHORT N-TERMINAL DOMAIN-CONTAINING PROTEIN"/>
    <property type="match status" value="1"/>
</dbReference>
<sequence length="453" mass="48646">MTKIRSESFEDRARKTLLASTALFATMGISTPGFAQDSADASVPQDEIVVTGSSIRGVAPVGSQMIGVTRDTIQNNAPANTKDLMATVPQLGNFGTNAEQSTSNRFRTAGFYPNIHNVGIYATLTLINGHRIAPTGGEAVFPDPSIVPTIALQRVEIVADGGSAIYGSDAVAGVVNFIYRKNVEGIEAQATYGFNDSRYLKANAAILGGHRWATGGVMLAYEFSKNKHPLNTEIELSARGGDQRGFGTELYPGRDQRGTNCQLPNLNIVSTRNVSNGVTDLRGTGYAYNADGTVTAGTNRCGIQEYEGEPVTSPVIGDSRRHAVLLTANQQLGERVNLWTEVNWSKYNTSSFGGTSNIAVRMVDSNPYFGLGLPAGMTPDDVISTDTEGRKYYMIRRSGLGLWAPRDPSSIQYAKMLAVTAGLDIDVGGEWQITPTVHISRTNDYNSDPELDP</sequence>
<proteinExistence type="predicted"/>
<feature type="domain" description="TonB-dependent receptor plug" evidence="2">
    <location>
        <begin position="68"/>
        <end position="174"/>
    </location>
</feature>
<evidence type="ECO:0000259" key="2">
    <source>
        <dbReference type="Pfam" id="PF07715"/>
    </source>
</evidence>
<keyword evidence="3" id="KW-0675">Receptor</keyword>
<dbReference type="InterPro" id="IPR012910">
    <property type="entry name" value="Plug_dom"/>
</dbReference>
<dbReference type="Proteomes" id="UP000776276">
    <property type="component" value="Unassembled WGS sequence"/>
</dbReference>
<dbReference type="PANTHER" id="PTHR47234">
    <property type="match status" value="1"/>
</dbReference>
<name>A0ABS6BIU1_9SPHN</name>
<keyword evidence="4" id="KW-1185">Reference proteome</keyword>
<keyword evidence="1" id="KW-0732">Signal</keyword>
<dbReference type="RefSeq" id="WP_216324002.1">
    <property type="nucleotide sequence ID" value="NZ_JAHKRT010000004.1"/>
</dbReference>
<dbReference type="EMBL" id="JAHKRT010000004">
    <property type="protein sequence ID" value="MBU3078223.1"/>
    <property type="molecule type" value="Genomic_DNA"/>
</dbReference>
<protein>
    <submittedName>
        <fullName evidence="3">TonB-dependent receptor plug domain-containing protein</fullName>
    </submittedName>
</protein>